<evidence type="ECO:0000259" key="7">
    <source>
        <dbReference type="SMART" id="SM01005"/>
    </source>
</evidence>
<feature type="active site" description="Proton acceptor; specific for L-alanine" evidence="4">
    <location>
        <position position="267"/>
    </location>
</feature>
<dbReference type="EMBL" id="JJMM01000013">
    <property type="protein sequence ID" value="KDR94822.1"/>
    <property type="molecule type" value="Genomic_DNA"/>
</dbReference>
<dbReference type="InterPro" id="IPR029066">
    <property type="entry name" value="PLP-binding_barrel"/>
</dbReference>
<comment type="pathway">
    <text evidence="4">Amino-acid biosynthesis; D-alanine biosynthesis; D-alanine from L-alanine: step 1/1.</text>
</comment>
<evidence type="ECO:0000256" key="2">
    <source>
        <dbReference type="ARBA" id="ARBA00022898"/>
    </source>
</evidence>
<dbReference type="HAMAP" id="MF_01201">
    <property type="entry name" value="Ala_racemase"/>
    <property type="match status" value="1"/>
</dbReference>
<comment type="similarity">
    <text evidence="4">Belongs to the alanine racemase family.</text>
</comment>
<keyword evidence="2 4" id="KW-0663">Pyridoxal phosphate</keyword>
<dbReference type="Gene3D" id="2.40.37.10">
    <property type="entry name" value="Lyase, Ornithine Decarboxylase, Chain A, domain 1"/>
    <property type="match status" value="1"/>
</dbReference>
<dbReference type="STRING" id="1121324.CLIT_13c01440"/>
<evidence type="ECO:0000256" key="6">
    <source>
        <dbReference type="PIRSR" id="PIRSR600821-52"/>
    </source>
</evidence>
<dbReference type="PRINTS" id="PR00992">
    <property type="entry name" value="ALARACEMASE"/>
</dbReference>
<dbReference type="OrthoDB" id="9813814at2"/>
<dbReference type="Pfam" id="PF00842">
    <property type="entry name" value="Ala_racemase_C"/>
    <property type="match status" value="1"/>
</dbReference>
<feature type="active site" description="Proton acceptor; specific for D-alanine" evidence="4">
    <location>
        <position position="38"/>
    </location>
</feature>
<dbReference type="Proteomes" id="UP000027946">
    <property type="component" value="Unassembled WGS sequence"/>
</dbReference>
<dbReference type="GO" id="GO:0009252">
    <property type="term" value="P:peptidoglycan biosynthetic process"/>
    <property type="evidence" value="ECO:0007669"/>
    <property type="project" value="TreeGrafter"/>
</dbReference>
<dbReference type="PANTHER" id="PTHR30511">
    <property type="entry name" value="ALANINE RACEMASE"/>
    <property type="match status" value="1"/>
</dbReference>
<dbReference type="GO" id="GO:0008784">
    <property type="term" value="F:alanine racemase activity"/>
    <property type="evidence" value="ECO:0007669"/>
    <property type="project" value="UniProtKB-UniRule"/>
</dbReference>
<protein>
    <recommendedName>
        <fullName evidence="4">Alanine racemase</fullName>
        <ecNumber evidence="4">5.1.1.1</ecNumber>
    </recommendedName>
</protein>
<dbReference type="PROSITE" id="PS00395">
    <property type="entry name" value="ALANINE_RACEMASE"/>
    <property type="match status" value="1"/>
</dbReference>
<accession>A0A069RKQ4</accession>
<keyword evidence="3 4" id="KW-0413">Isomerase</keyword>
<dbReference type="SMART" id="SM01005">
    <property type="entry name" value="Ala_racemase_C"/>
    <property type="match status" value="1"/>
</dbReference>
<comment type="caution">
    <text evidence="8">The sequence shown here is derived from an EMBL/GenBank/DDBJ whole genome shotgun (WGS) entry which is preliminary data.</text>
</comment>
<evidence type="ECO:0000313" key="9">
    <source>
        <dbReference type="Proteomes" id="UP000027946"/>
    </source>
</evidence>
<dbReference type="Pfam" id="PF01168">
    <property type="entry name" value="Ala_racemase_N"/>
    <property type="match status" value="1"/>
</dbReference>
<dbReference type="GO" id="GO:0005829">
    <property type="term" value="C:cytosol"/>
    <property type="evidence" value="ECO:0007669"/>
    <property type="project" value="TreeGrafter"/>
</dbReference>
<comment type="catalytic activity">
    <reaction evidence="4">
        <text>L-alanine = D-alanine</text>
        <dbReference type="Rhea" id="RHEA:20249"/>
        <dbReference type="ChEBI" id="CHEBI:57416"/>
        <dbReference type="ChEBI" id="CHEBI:57972"/>
        <dbReference type="EC" id="5.1.1.1"/>
    </reaction>
</comment>
<dbReference type="UniPathway" id="UPA00042">
    <property type="reaction ID" value="UER00497"/>
</dbReference>
<comment type="function">
    <text evidence="4">Catalyzes the interconversion of L-alanine and D-alanine. May also act on other amino acids.</text>
</comment>
<evidence type="ECO:0000256" key="3">
    <source>
        <dbReference type="ARBA" id="ARBA00023235"/>
    </source>
</evidence>
<dbReference type="SUPFAM" id="SSF50621">
    <property type="entry name" value="Alanine racemase C-terminal domain-like"/>
    <property type="match status" value="1"/>
</dbReference>
<feature type="binding site" evidence="4 6">
    <location>
        <position position="315"/>
    </location>
    <ligand>
        <name>substrate</name>
    </ligand>
</feature>
<evidence type="ECO:0000313" key="8">
    <source>
        <dbReference type="EMBL" id="KDR94822.1"/>
    </source>
</evidence>
<feature type="domain" description="Alanine racemase C-terminal" evidence="7">
    <location>
        <begin position="246"/>
        <end position="371"/>
    </location>
</feature>
<dbReference type="NCBIfam" id="TIGR00492">
    <property type="entry name" value="alr"/>
    <property type="match status" value="1"/>
</dbReference>
<dbReference type="SUPFAM" id="SSF51419">
    <property type="entry name" value="PLP-binding barrel"/>
    <property type="match status" value="1"/>
</dbReference>
<dbReference type="InterPro" id="IPR020622">
    <property type="entry name" value="Ala_racemase_pyridoxalP-BS"/>
</dbReference>
<sequence length="385" mass="42826">MKYTSRPWAEINLDNLRENFKNIKGLTKEGTKTCGVIKANAYGHGSIQVAQTLVEEGADYLAVANVNEALELRAADISVPIMCLGYMPEITYEDAISNDIDLTMYSVESAKKLNSEAVRLGRKAKIHIKIDTGMSRLGFQVEEETIDAIEEISKLENIEIVGLFTHFAKADEKDKTFTQKQYEGYMHIANGVEARGIKIPIKHVCNSAATMDIPEYHMDMVRPGIILYGHYPSDEVMKERLPLKPVMTLKTSISHIKDLEAGRGIGYGLKYVTDHMTKIATMPIGYADGFTRMLSAKVSVKVNGDIVPVVGNICMDQAMLNIDGVEANVGDEVIIFGEDEDVRAERLANALGTINYEIVCMVARRIPRVYMAENKVLHVVDYLVK</sequence>
<evidence type="ECO:0000256" key="4">
    <source>
        <dbReference type="HAMAP-Rule" id="MF_01201"/>
    </source>
</evidence>
<dbReference type="CDD" id="cd00430">
    <property type="entry name" value="PLPDE_III_AR"/>
    <property type="match status" value="1"/>
</dbReference>
<feature type="binding site" evidence="4 6">
    <location>
        <position position="136"/>
    </location>
    <ligand>
        <name>substrate</name>
    </ligand>
</feature>
<organism evidence="8 9">
    <name type="scientific">Peptoclostridium litorale DSM 5388</name>
    <dbReference type="NCBI Taxonomy" id="1121324"/>
    <lineage>
        <taxon>Bacteria</taxon>
        <taxon>Bacillati</taxon>
        <taxon>Bacillota</taxon>
        <taxon>Clostridia</taxon>
        <taxon>Peptostreptococcales</taxon>
        <taxon>Peptoclostridiaceae</taxon>
        <taxon>Peptoclostridium</taxon>
    </lineage>
</organism>
<evidence type="ECO:0000256" key="5">
    <source>
        <dbReference type="PIRSR" id="PIRSR600821-50"/>
    </source>
</evidence>
<dbReference type="RefSeq" id="WP_038266031.1">
    <property type="nucleotide sequence ID" value="NZ_FSRH01000005.1"/>
</dbReference>
<dbReference type="AlphaFoldDB" id="A0A069RKQ4"/>
<dbReference type="InterPro" id="IPR000821">
    <property type="entry name" value="Ala_racemase"/>
</dbReference>
<proteinExistence type="inferred from homology"/>
<dbReference type="FunFam" id="3.20.20.10:FF:000002">
    <property type="entry name" value="Alanine racemase"/>
    <property type="match status" value="1"/>
</dbReference>
<dbReference type="InterPro" id="IPR001608">
    <property type="entry name" value="Ala_racemase_N"/>
</dbReference>
<dbReference type="EC" id="5.1.1.1" evidence="4"/>
<dbReference type="Gene3D" id="3.20.20.10">
    <property type="entry name" value="Alanine racemase"/>
    <property type="match status" value="1"/>
</dbReference>
<dbReference type="GO" id="GO:0030170">
    <property type="term" value="F:pyridoxal phosphate binding"/>
    <property type="evidence" value="ECO:0007669"/>
    <property type="project" value="UniProtKB-UniRule"/>
</dbReference>
<dbReference type="InterPro" id="IPR009006">
    <property type="entry name" value="Ala_racemase/Decarboxylase_C"/>
</dbReference>
<comment type="cofactor">
    <cofactor evidence="1 4 5">
        <name>pyridoxal 5'-phosphate</name>
        <dbReference type="ChEBI" id="CHEBI:597326"/>
    </cofactor>
</comment>
<reference evidence="8 9" key="1">
    <citation type="submission" date="2014-03" db="EMBL/GenBank/DDBJ databases">
        <title>Genome sequence of Clostridium litorale W6, DSM 5388.</title>
        <authorList>
            <person name="Poehlein A."/>
            <person name="Jagirdar A."/>
            <person name="Khonsari B."/>
            <person name="Chibani C.M."/>
            <person name="Gutierrez Gutierrez D.A."/>
            <person name="Davydova E."/>
            <person name="Alghaithi H.S."/>
            <person name="Nair K.P."/>
            <person name="Dhamotharan K."/>
            <person name="Chandran L."/>
            <person name="G W."/>
            <person name="Daniel R."/>
        </authorList>
    </citation>
    <scope>NUCLEOTIDE SEQUENCE [LARGE SCALE GENOMIC DNA]</scope>
    <source>
        <strain evidence="8 9">W6</strain>
    </source>
</reference>
<evidence type="ECO:0000256" key="1">
    <source>
        <dbReference type="ARBA" id="ARBA00001933"/>
    </source>
</evidence>
<gene>
    <name evidence="8" type="primary">alr</name>
    <name evidence="8" type="ORF">CLIT_13c01440</name>
</gene>
<dbReference type="PANTHER" id="PTHR30511:SF0">
    <property type="entry name" value="ALANINE RACEMASE, CATABOLIC-RELATED"/>
    <property type="match status" value="1"/>
</dbReference>
<keyword evidence="9" id="KW-1185">Reference proteome</keyword>
<name>A0A069RKQ4_PEPLI</name>
<dbReference type="GO" id="GO:0030632">
    <property type="term" value="P:D-alanine biosynthetic process"/>
    <property type="evidence" value="ECO:0007669"/>
    <property type="project" value="UniProtKB-UniRule"/>
</dbReference>
<dbReference type="InterPro" id="IPR011079">
    <property type="entry name" value="Ala_racemase_C"/>
</dbReference>
<dbReference type="eggNOG" id="COG0787">
    <property type="taxonomic scope" value="Bacteria"/>
</dbReference>
<feature type="modified residue" description="N6-(pyridoxal phosphate)lysine" evidence="4 5">
    <location>
        <position position="38"/>
    </location>
</feature>